<evidence type="ECO:0000313" key="2">
    <source>
        <dbReference type="Proteomes" id="UP000029981"/>
    </source>
</evidence>
<reference evidence="1 2" key="1">
    <citation type="journal article" date="2009" name="Nat. Genet.">
        <title>The genome of the cucumber, Cucumis sativus L.</title>
        <authorList>
            <person name="Huang S."/>
            <person name="Li R."/>
            <person name="Zhang Z."/>
            <person name="Li L."/>
            <person name="Gu X."/>
            <person name="Fan W."/>
            <person name="Lucas W.J."/>
            <person name="Wang X."/>
            <person name="Xie B."/>
            <person name="Ni P."/>
            <person name="Ren Y."/>
            <person name="Zhu H."/>
            <person name="Li J."/>
            <person name="Lin K."/>
            <person name="Jin W."/>
            <person name="Fei Z."/>
            <person name="Li G."/>
            <person name="Staub J."/>
            <person name="Kilian A."/>
            <person name="van der Vossen E.A."/>
            <person name="Wu Y."/>
            <person name="Guo J."/>
            <person name="He J."/>
            <person name="Jia Z."/>
            <person name="Ren Y."/>
            <person name="Tian G."/>
            <person name="Lu Y."/>
            <person name="Ruan J."/>
            <person name="Qian W."/>
            <person name="Wang M."/>
            <person name="Huang Q."/>
            <person name="Li B."/>
            <person name="Xuan Z."/>
            <person name="Cao J."/>
            <person name="Asan"/>
            <person name="Wu Z."/>
            <person name="Zhang J."/>
            <person name="Cai Q."/>
            <person name="Bai Y."/>
            <person name="Zhao B."/>
            <person name="Han Y."/>
            <person name="Li Y."/>
            <person name="Li X."/>
            <person name="Wang S."/>
            <person name="Shi Q."/>
            <person name="Liu S."/>
            <person name="Cho W.K."/>
            <person name="Kim J.Y."/>
            <person name="Xu Y."/>
            <person name="Heller-Uszynska K."/>
            <person name="Miao H."/>
            <person name="Cheng Z."/>
            <person name="Zhang S."/>
            <person name="Wu J."/>
            <person name="Yang Y."/>
            <person name="Kang H."/>
            <person name="Li M."/>
            <person name="Liang H."/>
            <person name="Ren X."/>
            <person name="Shi Z."/>
            <person name="Wen M."/>
            <person name="Jian M."/>
            <person name="Yang H."/>
            <person name="Zhang G."/>
            <person name="Yang Z."/>
            <person name="Chen R."/>
            <person name="Liu S."/>
            <person name="Li J."/>
            <person name="Ma L."/>
            <person name="Liu H."/>
            <person name="Zhou Y."/>
            <person name="Zhao J."/>
            <person name="Fang X."/>
            <person name="Li G."/>
            <person name="Fang L."/>
            <person name="Li Y."/>
            <person name="Liu D."/>
            <person name="Zheng H."/>
            <person name="Zhang Y."/>
            <person name="Qin N."/>
            <person name="Li Z."/>
            <person name="Yang G."/>
            <person name="Yang S."/>
            <person name="Bolund L."/>
            <person name="Kristiansen K."/>
            <person name="Zheng H."/>
            <person name="Li S."/>
            <person name="Zhang X."/>
            <person name="Yang H."/>
            <person name="Wang J."/>
            <person name="Sun R."/>
            <person name="Zhang B."/>
            <person name="Jiang S."/>
            <person name="Wang J."/>
            <person name="Du Y."/>
            <person name="Li S."/>
        </authorList>
    </citation>
    <scope>NUCLEOTIDE SEQUENCE [LARGE SCALE GENOMIC DNA]</scope>
    <source>
        <strain evidence="2">cv. 9930</strain>
    </source>
</reference>
<keyword evidence="2" id="KW-1185">Reference proteome</keyword>
<evidence type="ECO:0000313" key="1">
    <source>
        <dbReference type="EMBL" id="KGN65885.1"/>
    </source>
</evidence>
<protein>
    <submittedName>
        <fullName evidence="1">Uncharacterized protein</fullName>
    </submittedName>
</protein>
<gene>
    <name evidence="1" type="ORF">Csa_1G537350</name>
</gene>
<sequence length="58" mass="6188">MVAVTKTPKIFYGKSSIAVATLRLFKLLRVYGVDVGGSHVDSSDVVALRLKKGGELVP</sequence>
<reference evidence="1 2" key="4">
    <citation type="journal article" date="2011" name="BMC Genomics">
        <title>RNA-Seq improves annotation of protein-coding genes in the cucumber genome.</title>
        <authorList>
            <person name="Li Z."/>
            <person name="Zhang Z."/>
            <person name="Yan P."/>
            <person name="Huang S."/>
            <person name="Fei Z."/>
            <person name="Lin K."/>
        </authorList>
    </citation>
    <scope>NUCLEOTIDE SEQUENCE [LARGE SCALE GENOMIC DNA]</scope>
    <source>
        <strain evidence="2">cv. 9930</strain>
    </source>
</reference>
<dbReference type="AlphaFoldDB" id="A0A0A0LVE4"/>
<dbReference type="Proteomes" id="UP000029981">
    <property type="component" value="Chromosome 1"/>
</dbReference>
<name>A0A0A0LVE4_CUCSA</name>
<reference evidence="1 2" key="2">
    <citation type="journal article" date="2009" name="PLoS ONE">
        <title>An integrated genetic and cytogenetic map of the cucumber genome.</title>
        <authorList>
            <person name="Ren Y."/>
            <person name="Zhang Z."/>
            <person name="Liu J."/>
            <person name="Staub J.E."/>
            <person name="Han Y."/>
            <person name="Cheng Z."/>
            <person name="Li X."/>
            <person name="Lu J."/>
            <person name="Miao H."/>
            <person name="Kang H."/>
            <person name="Xie B."/>
            <person name="Gu X."/>
            <person name="Wang X."/>
            <person name="Du Y."/>
            <person name="Jin W."/>
            <person name="Huang S."/>
        </authorList>
    </citation>
    <scope>NUCLEOTIDE SEQUENCE [LARGE SCALE GENOMIC DNA]</scope>
    <source>
        <strain evidence="2">cv. 9930</strain>
    </source>
</reference>
<reference evidence="1 2" key="3">
    <citation type="journal article" date="2010" name="BMC Genomics">
        <title>Transcriptome sequencing and comparative analysis of cucumber flowers with different sex types.</title>
        <authorList>
            <person name="Guo S."/>
            <person name="Zheng Y."/>
            <person name="Joung J.G."/>
            <person name="Liu S."/>
            <person name="Zhang Z."/>
            <person name="Crasta O.R."/>
            <person name="Sobral B.W."/>
            <person name="Xu Y."/>
            <person name="Huang S."/>
            <person name="Fei Z."/>
        </authorList>
    </citation>
    <scope>NUCLEOTIDE SEQUENCE [LARGE SCALE GENOMIC DNA]</scope>
    <source>
        <strain evidence="2">cv. 9930</strain>
    </source>
</reference>
<organism evidence="1 2">
    <name type="scientific">Cucumis sativus</name>
    <name type="common">Cucumber</name>
    <dbReference type="NCBI Taxonomy" id="3659"/>
    <lineage>
        <taxon>Eukaryota</taxon>
        <taxon>Viridiplantae</taxon>
        <taxon>Streptophyta</taxon>
        <taxon>Embryophyta</taxon>
        <taxon>Tracheophyta</taxon>
        <taxon>Spermatophyta</taxon>
        <taxon>Magnoliopsida</taxon>
        <taxon>eudicotyledons</taxon>
        <taxon>Gunneridae</taxon>
        <taxon>Pentapetalae</taxon>
        <taxon>rosids</taxon>
        <taxon>fabids</taxon>
        <taxon>Cucurbitales</taxon>
        <taxon>Cucurbitaceae</taxon>
        <taxon>Benincaseae</taxon>
        <taxon>Cucumis</taxon>
    </lineage>
</organism>
<proteinExistence type="predicted"/>
<dbReference type="EMBL" id="CM002922">
    <property type="protein sequence ID" value="KGN65885.1"/>
    <property type="molecule type" value="Genomic_DNA"/>
</dbReference>
<dbReference type="Gramene" id="KGN65885">
    <property type="protein sequence ID" value="KGN65885"/>
    <property type="gene ID" value="Csa_1G537350"/>
</dbReference>
<accession>A0A0A0LVE4</accession>